<protein>
    <recommendedName>
        <fullName evidence="2">Heterokaryon incompatibility domain-containing protein</fullName>
    </recommendedName>
</protein>
<proteinExistence type="predicted"/>
<sequence>MLYESRLEGRKIRLIRLELDTYRAPIRCKLIEASLDDSPAYETLSYVWGDAKVTEPIFCNGVILHVTINLARALRRIRLGISPPENKAEQRDDEGHKSEAQPDHIQEASKTASYSDPKARPYRPDLLWADAICINQADLSERGDQVQLMREIYSNAMRVIIWLGDSYFSAKKMAFCKMVVESTASMLNTEDQKLLVQNLTPDDMEKNNSKFGRMRESGSISILEVALSDLGLAISVGFSSEWFIRLWCEQEAVLSCEKLLLYRNSEIRCESVYTFVVWIMIRTMLAPDLSLRLGVSPRVMINLGQCIARLRPLSQFRQESASVSLMLARRCAVTDPRDKFYASIGALGLDSVNVDYTKSINEVYTDCALHTLDQGLKILTLVMHPGDFDHRSGLPSWVPDLKMPDPVVPMDVLRGLADDAPASSRDISKPGAQQGVLSLAGIWCDIIGPCSEILHVAPGDPGRMMRILREIFVSLDALIETSDPKFKLSVARTFTGGCSEAWIGSSPSNNKDQFIRNFMAYRRFILDKIDTSDHMNRHSFLNEIISYGNLISRSIPHRRFFRTQKSWFGFGPECMRDGDIVVVFHGGTSPFVLRPIESRPDHYHLMGECYVDLLRDEGAYRMLGKGGVEERVFYLV</sequence>
<gene>
    <name evidence="3" type="ORF">E8E13_001344</name>
</gene>
<feature type="region of interest" description="Disordered" evidence="1">
    <location>
        <begin position="84"/>
        <end position="118"/>
    </location>
</feature>
<organism evidence="3 4">
    <name type="scientific">Curvularia kusanoi</name>
    <name type="common">Cochliobolus kusanoi</name>
    <dbReference type="NCBI Taxonomy" id="90978"/>
    <lineage>
        <taxon>Eukaryota</taxon>
        <taxon>Fungi</taxon>
        <taxon>Dikarya</taxon>
        <taxon>Ascomycota</taxon>
        <taxon>Pezizomycotina</taxon>
        <taxon>Dothideomycetes</taxon>
        <taxon>Pleosporomycetidae</taxon>
        <taxon>Pleosporales</taxon>
        <taxon>Pleosporineae</taxon>
        <taxon>Pleosporaceae</taxon>
        <taxon>Curvularia</taxon>
    </lineage>
</organism>
<feature type="compositionally biased region" description="Basic and acidic residues" evidence="1">
    <location>
        <begin position="86"/>
        <end position="107"/>
    </location>
</feature>
<dbReference type="Pfam" id="PF06985">
    <property type="entry name" value="HET"/>
    <property type="match status" value="1"/>
</dbReference>
<comment type="caution">
    <text evidence="3">The sequence shown here is derived from an EMBL/GenBank/DDBJ whole genome shotgun (WGS) entry which is preliminary data.</text>
</comment>
<dbReference type="Pfam" id="PF26639">
    <property type="entry name" value="Het-6_barrel"/>
    <property type="match status" value="1"/>
</dbReference>
<feature type="domain" description="Heterokaryon incompatibility" evidence="2">
    <location>
        <begin position="120"/>
        <end position="251"/>
    </location>
</feature>
<evidence type="ECO:0000259" key="2">
    <source>
        <dbReference type="Pfam" id="PF06985"/>
    </source>
</evidence>
<dbReference type="EMBL" id="SWKU01000007">
    <property type="protein sequence ID" value="KAF3004767.1"/>
    <property type="molecule type" value="Genomic_DNA"/>
</dbReference>
<dbReference type="PANTHER" id="PTHR24148">
    <property type="entry name" value="ANKYRIN REPEAT DOMAIN-CONTAINING PROTEIN 39 HOMOLOG-RELATED"/>
    <property type="match status" value="1"/>
</dbReference>
<evidence type="ECO:0000313" key="3">
    <source>
        <dbReference type="EMBL" id="KAF3004767.1"/>
    </source>
</evidence>
<evidence type="ECO:0000256" key="1">
    <source>
        <dbReference type="SAM" id="MobiDB-lite"/>
    </source>
</evidence>
<accession>A0A9P4W818</accession>
<name>A0A9P4W818_CURKU</name>
<dbReference type="InterPro" id="IPR010730">
    <property type="entry name" value="HET"/>
</dbReference>
<reference evidence="3" key="1">
    <citation type="submission" date="2019-04" db="EMBL/GenBank/DDBJ databases">
        <title>Sequencing of skin fungus with MAO and IRED activity.</title>
        <authorList>
            <person name="Marsaioli A.J."/>
            <person name="Bonatto J.M.C."/>
            <person name="Reis Junior O."/>
        </authorList>
    </citation>
    <scope>NUCLEOTIDE SEQUENCE</scope>
    <source>
        <strain evidence="3">30M1</strain>
    </source>
</reference>
<keyword evidence="4" id="KW-1185">Reference proteome</keyword>
<dbReference type="Proteomes" id="UP000801428">
    <property type="component" value="Unassembled WGS sequence"/>
</dbReference>
<dbReference type="InterPro" id="IPR052895">
    <property type="entry name" value="HetReg/Transcr_Mod"/>
</dbReference>
<dbReference type="AlphaFoldDB" id="A0A9P4W818"/>
<dbReference type="PANTHER" id="PTHR24148:SF73">
    <property type="entry name" value="HET DOMAIN PROTEIN (AFU_ORTHOLOGUE AFUA_8G01020)"/>
    <property type="match status" value="1"/>
</dbReference>
<dbReference type="OrthoDB" id="5386682at2759"/>
<evidence type="ECO:0000313" key="4">
    <source>
        <dbReference type="Proteomes" id="UP000801428"/>
    </source>
</evidence>